<evidence type="ECO:0000313" key="3">
    <source>
        <dbReference type="Proteomes" id="UP000000238"/>
    </source>
</evidence>
<evidence type="ECO:0000259" key="1">
    <source>
        <dbReference type="Pfam" id="PF01272"/>
    </source>
</evidence>
<organism evidence="2 3">
    <name type="scientific">Hahella chejuensis (strain KCTC 2396)</name>
    <dbReference type="NCBI Taxonomy" id="349521"/>
    <lineage>
        <taxon>Bacteria</taxon>
        <taxon>Pseudomonadati</taxon>
        <taxon>Pseudomonadota</taxon>
        <taxon>Gammaproteobacteria</taxon>
        <taxon>Oceanospirillales</taxon>
        <taxon>Hahellaceae</taxon>
        <taxon>Hahella</taxon>
    </lineage>
</organism>
<gene>
    <name evidence="2" type="ordered locus">HCH_01575</name>
</gene>
<dbReference type="AlphaFoldDB" id="Q2SLP2"/>
<protein>
    <submittedName>
        <fullName evidence="2">Transcription elongation factor</fullName>
    </submittedName>
</protein>
<dbReference type="PIRSF" id="PIRSF006092">
    <property type="entry name" value="GreA_GreB"/>
    <property type="match status" value="1"/>
</dbReference>
<dbReference type="InterPro" id="IPR001437">
    <property type="entry name" value="Tscrpt_elong_fac_GreA/B_C"/>
</dbReference>
<dbReference type="GO" id="GO:0070063">
    <property type="term" value="F:RNA polymerase binding"/>
    <property type="evidence" value="ECO:0007669"/>
    <property type="project" value="InterPro"/>
</dbReference>
<dbReference type="OrthoDB" id="5293337at2"/>
<dbReference type="GO" id="GO:0003677">
    <property type="term" value="F:DNA binding"/>
    <property type="evidence" value="ECO:0007669"/>
    <property type="project" value="InterPro"/>
</dbReference>
<dbReference type="EMBL" id="CP000155">
    <property type="protein sequence ID" value="ABC28432.1"/>
    <property type="molecule type" value="Genomic_DNA"/>
</dbReference>
<dbReference type="InterPro" id="IPR036953">
    <property type="entry name" value="GreA/GreB_C_sf"/>
</dbReference>
<proteinExistence type="predicted"/>
<dbReference type="Proteomes" id="UP000000238">
    <property type="component" value="Chromosome"/>
</dbReference>
<keyword evidence="2" id="KW-0648">Protein biosynthesis</keyword>
<feature type="domain" description="Transcription elongation factor GreA/GreB C-terminal" evidence="1">
    <location>
        <begin position="82"/>
        <end position="160"/>
    </location>
</feature>
<evidence type="ECO:0000313" key="2">
    <source>
        <dbReference type="EMBL" id="ABC28432.1"/>
    </source>
</evidence>
<dbReference type="eggNOG" id="COG0782">
    <property type="taxonomic scope" value="Bacteria"/>
</dbReference>
<keyword evidence="3" id="KW-1185">Reference proteome</keyword>
<keyword evidence="2" id="KW-0251">Elongation factor</keyword>
<dbReference type="HOGENOM" id="CLU_114442_0_0_6"/>
<accession>Q2SLP2</accession>
<sequence>MRKEKIHQLIIAKLQDDLAVAQQAANTAHATATHEESVAENKYDTFGLEASYLAEGQSRRVREFEAALASYQNTPPKHFTDQDEVAVFALVTLEAEDGSERRLFVGPEAAGFKFLLDEQEVLVITRRSPIGMKLMGKMVGDVVALVAGNGEKEFEIVEIE</sequence>
<dbReference type="Gene3D" id="3.10.50.30">
    <property type="entry name" value="Transcription elongation factor, GreA/GreB, C-terminal domain"/>
    <property type="match status" value="1"/>
</dbReference>
<dbReference type="KEGG" id="hch:HCH_01575"/>
<name>Q2SLP2_HAHCH</name>
<dbReference type="GO" id="GO:0003746">
    <property type="term" value="F:translation elongation factor activity"/>
    <property type="evidence" value="ECO:0007669"/>
    <property type="project" value="UniProtKB-KW"/>
</dbReference>
<dbReference type="SUPFAM" id="SSF54534">
    <property type="entry name" value="FKBP-like"/>
    <property type="match status" value="1"/>
</dbReference>
<dbReference type="STRING" id="349521.HCH_01575"/>
<dbReference type="RefSeq" id="WP_011395505.1">
    <property type="nucleotide sequence ID" value="NC_007645.1"/>
</dbReference>
<reference evidence="2 3" key="1">
    <citation type="journal article" date="2005" name="Nucleic Acids Res.">
        <title>Genomic blueprint of Hahella chejuensis, a marine microbe producing an algicidal agent.</title>
        <authorList>
            <person name="Jeong H."/>
            <person name="Yim J.H."/>
            <person name="Lee C."/>
            <person name="Choi S.-H."/>
            <person name="Park Y.K."/>
            <person name="Yoon S.H."/>
            <person name="Hur C.-G."/>
            <person name="Kang H.-Y."/>
            <person name="Kim D."/>
            <person name="Lee H.H."/>
            <person name="Park K.H."/>
            <person name="Park S.-H."/>
            <person name="Park H.-S."/>
            <person name="Lee H.K."/>
            <person name="Oh T.K."/>
            <person name="Kim J.F."/>
        </authorList>
    </citation>
    <scope>NUCLEOTIDE SEQUENCE [LARGE SCALE GENOMIC DNA]</scope>
    <source>
        <strain evidence="2 3">KCTC 2396</strain>
    </source>
</reference>
<dbReference type="Pfam" id="PF01272">
    <property type="entry name" value="GreA_GreB"/>
    <property type="match status" value="1"/>
</dbReference>
<dbReference type="InterPro" id="IPR023459">
    <property type="entry name" value="Tscrpt_elong_fac_GreA/B_fam"/>
</dbReference>
<dbReference type="GO" id="GO:0032784">
    <property type="term" value="P:regulation of DNA-templated transcription elongation"/>
    <property type="evidence" value="ECO:0007669"/>
    <property type="project" value="InterPro"/>
</dbReference>